<organism evidence="2 3">
    <name type="scientific">Flavihumibacter solisilvae</name>
    <dbReference type="NCBI Taxonomy" id="1349421"/>
    <lineage>
        <taxon>Bacteria</taxon>
        <taxon>Pseudomonadati</taxon>
        <taxon>Bacteroidota</taxon>
        <taxon>Chitinophagia</taxon>
        <taxon>Chitinophagales</taxon>
        <taxon>Chitinophagaceae</taxon>
        <taxon>Flavihumibacter</taxon>
    </lineage>
</organism>
<dbReference type="EMBL" id="JSVC01000017">
    <property type="protein sequence ID" value="KIC93742.1"/>
    <property type="molecule type" value="Genomic_DNA"/>
</dbReference>
<gene>
    <name evidence="2" type="ORF">OI18_15340</name>
</gene>
<sequence>MRIILFSAALFLNLVSLAQDLTGIWRGTLTQETGGCFPIYNLEIQLNSSGNTMQGSSYDFYDRSRFVKHHFNGRYNLQTRRMVLIEDQVLQVNIPTDCVPCTKTYDLTWSKENGREALTGEWKGFESDSKKTCPPGKITLYRVPTTDFPIDIEQPAELARIQHNLKLAQRETEVVTTLSLDTSTIRLDIYDNAEIDNDTVTIFLNDKLLLYRQRLTDKPLTLEVKAFPQTDYELVMYADNLGSIPPNTALLLVTAGRRRHELRLSASDKKNAAVRFRYEPRGK</sequence>
<keyword evidence="1" id="KW-0732">Signal</keyword>
<dbReference type="OrthoDB" id="639821at2"/>
<evidence type="ECO:0008006" key="4">
    <source>
        <dbReference type="Google" id="ProtNLM"/>
    </source>
</evidence>
<accession>A0A0C1L147</accession>
<name>A0A0C1L147_9BACT</name>
<keyword evidence="3" id="KW-1185">Reference proteome</keyword>
<evidence type="ECO:0000313" key="2">
    <source>
        <dbReference type="EMBL" id="KIC93742.1"/>
    </source>
</evidence>
<dbReference type="RefSeq" id="WP_039141347.1">
    <property type="nucleotide sequence ID" value="NZ_JSVC01000017.1"/>
</dbReference>
<comment type="caution">
    <text evidence="2">The sequence shown here is derived from an EMBL/GenBank/DDBJ whole genome shotgun (WGS) entry which is preliminary data.</text>
</comment>
<dbReference type="STRING" id="1349421.OI18_15340"/>
<protein>
    <recommendedName>
        <fullName evidence="4">Lipocalin-like domain-containing protein</fullName>
    </recommendedName>
</protein>
<dbReference type="Proteomes" id="UP000031408">
    <property type="component" value="Unassembled WGS sequence"/>
</dbReference>
<evidence type="ECO:0000313" key="3">
    <source>
        <dbReference type="Proteomes" id="UP000031408"/>
    </source>
</evidence>
<feature type="chain" id="PRO_5002135330" description="Lipocalin-like domain-containing protein" evidence="1">
    <location>
        <begin position="19"/>
        <end position="283"/>
    </location>
</feature>
<proteinExistence type="predicted"/>
<feature type="signal peptide" evidence="1">
    <location>
        <begin position="1"/>
        <end position="18"/>
    </location>
</feature>
<reference evidence="2 3" key="1">
    <citation type="submission" date="2014-11" db="EMBL/GenBank/DDBJ databases">
        <title>Genome sequence of Flavihumibacter solisilvae 3-3.</title>
        <authorList>
            <person name="Zhou G."/>
            <person name="Li M."/>
            <person name="Wang G."/>
        </authorList>
    </citation>
    <scope>NUCLEOTIDE SEQUENCE [LARGE SCALE GENOMIC DNA]</scope>
    <source>
        <strain evidence="2 3">3-3</strain>
    </source>
</reference>
<evidence type="ECO:0000256" key="1">
    <source>
        <dbReference type="SAM" id="SignalP"/>
    </source>
</evidence>
<dbReference type="AlphaFoldDB" id="A0A0C1L147"/>